<name>A0A8J2X0T1_9STRA</name>
<comment type="caution">
    <text evidence="2">The sequence shown here is derived from an EMBL/GenBank/DDBJ whole genome shotgun (WGS) entry which is preliminary data.</text>
</comment>
<dbReference type="OrthoDB" id="200958at2759"/>
<dbReference type="AlphaFoldDB" id="A0A8J2X0T1"/>
<organism evidence="2 3">
    <name type="scientific">Pelagomonas calceolata</name>
    <dbReference type="NCBI Taxonomy" id="35677"/>
    <lineage>
        <taxon>Eukaryota</taxon>
        <taxon>Sar</taxon>
        <taxon>Stramenopiles</taxon>
        <taxon>Ochrophyta</taxon>
        <taxon>Pelagophyceae</taxon>
        <taxon>Pelagomonadales</taxon>
        <taxon>Pelagomonadaceae</taxon>
        <taxon>Pelagomonas</taxon>
    </lineage>
</organism>
<feature type="region of interest" description="Disordered" evidence="1">
    <location>
        <begin position="276"/>
        <end position="336"/>
    </location>
</feature>
<feature type="compositionally biased region" description="Low complexity" evidence="1">
    <location>
        <begin position="311"/>
        <end position="335"/>
    </location>
</feature>
<evidence type="ECO:0000256" key="1">
    <source>
        <dbReference type="SAM" id="MobiDB-lite"/>
    </source>
</evidence>
<evidence type="ECO:0000313" key="2">
    <source>
        <dbReference type="EMBL" id="CAH0369686.1"/>
    </source>
</evidence>
<dbReference type="EMBL" id="CAKKNE010000002">
    <property type="protein sequence ID" value="CAH0369686.1"/>
    <property type="molecule type" value="Genomic_DNA"/>
</dbReference>
<feature type="compositionally biased region" description="Basic and acidic residues" evidence="1">
    <location>
        <begin position="276"/>
        <end position="306"/>
    </location>
</feature>
<gene>
    <name evidence="2" type="ORF">PECAL_2P28180</name>
</gene>
<proteinExistence type="predicted"/>
<protein>
    <submittedName>
        <fullName evidence="2">Uncharacterized protein</fullName>
    </submittedName>
</protein>
<keyword evidence="3" id="KW-1185">Reference proteome</keyword>
<sequence>MHRLSLLLTSAAALVPQRTTQRLQPLNNDVIDVSESAVVERLENSPYPSLVEKVELFLEKPLSGENQYLVKGRYEAPGAAVLYCFDEIRAQAKDNLAEPGFRPGEIPPWIKTQMVEFSLTSVMEDVLKYGVECDGMSILDDTGNGEDLIRWDEEPEKESKTYVLGAPYVFHAAFNATLPEAPVLGEAVTIEQLYKLDDAAAARAAKVLANKGKVPNLMSCLAVRNAMVLYTPTRTPPRRDALQAAVDAADKGSAIRRRAAEAAATAGALRIRERKLEQDREEARDTALGEYTRRGYEPPSDRRAAETRALSFSSSSSDDADYAPGEIPEAAAAEPSQSWLQLICPWAPWRQ</sequence>
<accession>A0A8J2X0T1</accession>
<evidence type="ECO:0000313" key="3">
    <source>
        <dbReference type="Proteomes" id="UP000789595"/>
    </source>
</evidence>
<dbReference type="Proteomes" id="UP000789595">
    <property type="component" value="Unassembled WGS sequence"/>
</dbReference>
<reference evidence="2" key="1">
    <citation type="submission" date="2021-11" db="EMBL/GenBank/DDBJ databases">
        <authorList>
            <consortium name="Genoscope - CEA"/>
            <person name="William W."/>
        </authorList>
    </citation>
    <scope>NUCLEOTIDE SEQUENCE</scope>
</reference>